<keyword evidence="3 6" id="KW-0812">Transmembrane</keyword>
<reference evidence="9" key="1">
    <citation type="submission" date="2018-09" db="EMBL/GenBank/DDBJ databases">
        <authorList>
            <person name="Zhu H."/>
        </authorList>
    </citation>
    <scope>NUCLEOTIDE SEQUENCE [LARGE SCALE GENOMIC DNA]</scope>
    <source>
        <strain evidence="9">K2R23-3</strain>
    </source>
</reference>
<feature type="transmembrane region" description="Helical" evidence="6">
    <location>
        <begin position="115"/>
        <end position="137"/>
    </location>
</feature>
<dbReference type="GO" id="GO:0005886">
    <property type="term" value="C:plasma membrane"/>
    <property type="evidence" value="ECO:0007669"/>
    <property type="project" value="UniProtKB-SubCell"/>
</dbReference>
<evidence type="ECO:0000313" key="9">
    <source>
        <dbReference type="Proteomes" id="UP000265725"/>
    </source>
</evidence>
<dbReference type="AlphaFoldDB" id="A0A385YSR1"/>
<keyword evidence="4 6" id="KW-1133">Transmembrane helix</keyword>
<dbReference type="Pfam" id="PF00482">
    <property type="entry name" value="T2SSF"/>
    <property type="match status" value="1"/>
</dbReference>
<feature type="transmembrane region" description="Helical" evidence="6">
    <location>
        <begin position="321"/>
        <end position="345"/>
    </location>
</feature>
<feature type="transmembrane region" description="Helical" evidence="6">
    <location>
        <begin position="166"/>
        <end position="188"/>
    </location>
</feature>
<dbReference type="OrthoDB" id="1638902at2"/>
<dbReference type="Proteomes" id="UP000265725">
    <property type="component" value="Chromosome"/>
</dbReference>
<evidence type="ECO:0000256" key="6">
    <source>
        <dbReference type="SAM" id="Phobius"/>
    </source>
</evidence>
<evidence type="ECO:0000256" key="5">
    <source>
        <dbReference type="ARBA" id="ARBA00023136"/>
    </source>
</evidence>
<dbReference type="PRINTS" id="PR00812">
    <property type="entry name" value="BCTERIALGSPF"/>
</dbReference>
<dbReference type="KEGG" id="paek:D3873_06585"/>
<dbReference type="InterPro" id="IPR003004">
    <property type="entry name" value="GspF/PilC"/>
</dbReference>
<keyword evidence="2" id="KW-1003">Cell membrane</keyword>
<dbReference type="EMBL" id="CP032418">
    <property type="protein sequence ID" value="AYC29564.1"/>
    <property type="molecule type" value="Genomic_DNA"/>
</dbReference>
<evidence type="ECO:0000256" key="3">
    <source>
        <dbReference type="ARBA" id="ARBA00022692"/>
    </source>
</evidence>
<keyword evidence="9" id="KW-1185">Reference proteome</keyword>
<organism evidence="8 9">
    <name type="scientific">Paenisporosarcina cavernae</name>
    <dbReference type="NCBI Taxonomy" id="2320858"/>
    <lineage>
        <taxon>Bacteria</taxon>
        <taxon>Bacillati</taxon>
        <taxon>Bacillota</taxon>
        <taxon>Bacilli</taxon>
        <taxon>Bacillales</taxon>
        <taxon>Caryophanaceae</taxon>
        <taxon>Paenisporosarcina</taxon>
    </lineage>
</organism>
<evidence type="ECO:0000256" key="1">
    <source>
        <dbReference type="ARBA" id="ARBA00004651"/>
    </source>
</evidence>
<accession>A0A385YSR1</accession>
<evidence type="ECO:0000259" key="7">
    <source>
        <dbReference type="Pfam" id="PF00482"/>
    </source>
</evidence>
<evidence type="ECO:0000313" key="8">
    <source>
        <dbReference type="EMBL" id="AYC29564.1"/>
    </source>
</evidence>
<dbReference type="PANTHER" id="PTHR30012:SF0">
    <property type="entry name" value="TYPE II SECRETION SYSTEM PROTEIN F-RELATED"/>
    <property type="match status" value="1"/>
</dbReference>
<dbReference type="PANTHER" id="PTHR30012">
    <property type="entry name" value="GENERAL SECRETION PATHWAY PROTEIN"/>
    <property type="match status" value="1"/>
</dbReference>
<feature type="domain" description="Type II secretion system protein GspF" evidence="7">
    <location>
        <begin position="221"/>
        <end position="340"/>
    </location>
</feature>
<dbReference type="RefSeq" id="WP_119883304.1">
    <property type="nucleotide sequence ID" value="NZ_CP032418.1"/>
</dbReference>
<keyword evidence="5 6" id="KW-0472">Membrane</keyword>
<comment type="subcellular location">
    <subcellularLocation>
        <location evidence="1">Cell membrane</location>
        <topology evidence="1">Multi-pass membrane protein</topology>
    </subcellularLocation>
</comment>
<evidence type="ECO:0000256" key="4">
    <source>
        <dbReference type="ARBA" id="ARBA00022989"/>
    </source>
</evidence>
<evidence type="ECO:0000256" key="2">
    <source>
        <dbReference type="ARBA" id="ARBA00022475"/>
    </source>
</evidence>
<proteinExistence type="predicted"/>
<sequence>MAVFTRRINRNPLIPVNDQHIFLRKTVELLQEGYTIQHAILLLIPLYSTNYTKVETFPLNVSEPIYDLFGSLGIPQKMLFPLLTVSTSEDLITSLVHTANYIQMEREAKTKLQQIMVYPMVLFGMLAGLMVIFRLYLYPNMERLYQSRVHSGAEKENLTVAFMNSIPSLLSILLLLLIVIVGSWFLLYRKNTLRKKMQKLRKIPWFGDFLVSYWTRSYALVLGTLLISNTSSKHAFDTICTFYQHPVLLIITTDMLDLLMVGDSLSQAVLKNEFLRKDLYDIIYYGEMHGHVGKELVLYSNHLTEKMGNQLERLIKKIQPIVFILVALAIILSYLSILLPMYQLIELV</sequence>
<protein>
    <recommendedName>
        <fullName evidence="7">Type II secretion system protein GspF domain-containing protein</fullName>
    </recommendedName>
</protein>
<dbReference type="InterPro" id="IPR018076">
    <property type="entry name" value="T2SS_GspF_dom"/>
</dbReference>
<gene>
    <name evidence="8" type="ORF">D3873_06585</name>
</gene>
<name>A0A385YSR1_9BACL</name>